<feature type="compositionally biased region" description="Basic and acidic residues" evidence="1">
    <location>
        <begin position="238"/>
        <end position="248"/>
    </location>
</feature>
<feature type="region of interest" description="Disordered" evidence="1">
    <location>
        <begin position="382"/>
        <end position="837"/>
    </location>
</feature>
<protein>
    <submittedName>
        <fullName evidence="2">Uncharacterized protein</fullName>
    </submittedName>
</protein>
<accession>A0AA39X5M0</accession>
<feature type="compositionally biased region" description="Pro residues" evidence="1">
    <location>
        <begin position="753"/>
        <end position="768"/>
    </location>
</feature>
<feature type="compositionally biased region" description="Basic and acidic residues" evidence="1">
    <location>
        <begin position="106"/>
        <end position="132"/>
    </location>
</feature>
<sequence length="837" mass="92151">MAGRYTAEFLLHLRDSPLCVKPPGLPPAEEWMGPPPETFRNQTNKTTTDRAKGAGGDSLLLGQENRRPALDRNGTRSSANPDEIILGPPRNAFPSSTSARNNRISGEVEKGVKDSDRQDRTDRFAFRSRTTDLDNATTNDRFRDRDGRATFRRRGDQDQDSEGWSTVKPRKSFGTEGTERFHGRMGAAGERFGGRDDRRTRDRDDRDTGDRRSRNLDGLRDKDGDEAEGPRRNGLARGKSEPWFRETANEGGNGDAPVSQRERIDRAKSWRDRDPEAGDRRGGDRANDTKAYGRWDRDRDQRVEREPEWLDEPLEEKTHGHTEEDFKKFMETMKAKKASAALQEEKPTAATEKANIETDADLNAVSAPAVDSGPDKFFVAFGGGASLTPGTPAAESKDATSKAQKSSRFMAKFLTPQEDVRARTEPPTPAAAAQAGSSASDYPPQNDTEKEAFAMLIQKLQRSGVGPAVQASGPPPQSLARLFEQHQPPVQAVQAPQAMQETQPKHVASPEPFQQYGGEHREDPRMRAQHPQHHNMVSPRQMMPPTQTPPVSRPEQALHELLAQRHNLPSQGSNRGGQNNNQMASNTEFLMRLMQSHRDAGEPQRPELQVRMPQPTKQVSLANIPDREPDYQRERLAAQRQQQQQQQQQQAQQQHMRQQQGPPGFLDDQFHSPEMDSRPQPTQILQRPPPPGLDHHGMHPFQMGGNGAGGPGNSQMPPPPQRPMIPPPGLVNGPRNPNMPNNMPNLPGMYPNNFPPPGPPYGAPPPPLEGLSGVPPGALPRMLPPPGFYGGVPPGFLPPGPPGMSPGGFQGGPDGPGGFPGAPFDRRGMLPPGYRGP</sequence>
<dbReference type="Pfam" id="PF20566">
    <property type="entry name" value="Eap1"/>
    <property type="match status" value="1"/>
</dbReference>
<dbReference type="EMBL" id="JAULSU010000002">
    <property type="protein sequence ID" value="KAK0627225.1"/>
    <property type="molecule type" value="Genomic_DNA"/>
</dbReference>
<comment type="caution">
    <text evidence="2">The sequence shown here is derived from an EMBL/GenBank/DDBJ whole genome shotgun (WGS) entry which is preliminary data.</text>
</comment>
<feature type="compositionally biased region" description="Basic and acidic residues" evidence="1">
    <location>
        <begin position="596"/>
        <end position="605"/>
    </location>
</feature>
<feature type="region of interest" description="Disordered" evidence="1">
    <location>
        <begin position="21"/>
        <end position="323"/>
    </location>
</feature>
<proteinExistence type="predicted"/>
<name>A0AA39X5M0_9PEZI</name>
<feature type="compositionally biased region" description="Low complexity" evidence="1">
    <location>
        <begin position="570"/>
        <end position="582"/>
    </location>
</feature>
<evidence type="ECO:0000313" key="2">
    <source>
        <dbReference type="EMBL" id="KAK0627225.1"/>
    </source>
</evidence>
<feature type="compositionally biased region" description="Basic and acidic residues" evidence="1">
    <location>
        <begin position="260"/>
        <end position="308"/>
    </location>
</feature>
<reference evidence="2" key="1">
    <citation type="submission" date="2023-06" db="EMBL/GenBank/DDBJ databases">
        <title>Genome-scale phylogeny and comparative genomics of the fungal order Sordariales.</title>
        <authorList>
            <consortium name="Lawrence Berkeley National Laboratory"/>
            <person name="Hensen N."/>
            <person name="Bonometti L."/>
            <person name="Westerberg I."/>
            <person name="Brannstrom I.O."/>
            <person name="Guillou S."/>
            <person name="Cros-Aarteil S."/>
            <person name="Calhoun S."/>
            <person name="Haridas S."/>
            <person name="Kuo A."/>
            <person name="Mondo S."/>
            <person name="Pangilinan J."/>
            <person name="Riley R."/>
            <person name="Labutti K."/>
            <person name="Andreopoulos B."/>
            <person name="Lipzen A."/>
            <person name="Chen C."/>
            <person name="Yanf M."/>
            <person name="Daum C."/>
            <person name="Ng V."/>
            <person name="Clum A."/>
            <person name="Steindorff A."/>
            <person name="Ohm R."/>
            <person name="Martin F."/>
            <person name="Silar P."/>
            <person name="Natvig D."/>
            <person name="Lalanne C."/>
            <person name="Gautier V."/>
            <person name="Ament-Velasquez S.L."/>
            <person name="Kruys A."/>
            <person name="Hutchinson M.I."/>
            <person name="Powell A.J."/>
            <person name="Barry K."/>
            <person name="Miller A.N."/>
            <person name="Grigoriev I.V."/>
            <person name="Debuchy R."/>
            <person name="Gladieux P."/>
            <person name="Thoren M.H."/>
            <person name="Johannesson H."/>
        </authorList>
    </citation>
    <scope>NUCLEOTIDE SEQUENCE</scope>
    <source>
        <strain evidence="2">CBS 606.72</strain>
    </source>
</reference>
<dbReference type="AlphaFoldDB" id="A0AA39X5M0"/>
<feature type="compositionally biased region" description="Low complexity" evidence="1">
    <location>
        <begin position="732"/>
        <end position="752"/>
    </location>
</feature>
<feature type="compositionally biased region" description="Pro residues" evidence="1">
    <location>
        <begin position="716"/>
        <end position="729"/>
    </location>
</feature>
<feature type="compositionally biased region" description="Basic and acidic residues" evidence="1">
    <location>
        <begin position="64"/>
        <end position="74"/>
    </location>
</feature>
<feature type="compositionally biased region" description="Low complexity" evidence="1">
    <location>
        <begin position="638"/>
        <end position="660"/>
    </location>
</feature>
<feature type="compositionally biased region" description="Basic and acidic residues" evidence="1">
    <location>
        <begin position="625"/>
        <end position="637"/>
    </location>
</feature>
<feature type="compositionally biased region" description="Basic and acidic residues" evidence="1">
    <location>
        <begin position="668"/>
        <end position="677"/>
    </location>
</feature>
<gene>
    <name evidence="2" type="ORF">B0T14DRAFT_493364</name>
</gene>
<organism evidence="2 3">
    <name type="scientific">Immersiella caudata</name>
    <dbReference type="NCBI Taxonomy" id="314043"/>
    <lineage>
        <taxon>Eukaryota</taxon>
        <taxon>Fungi</taxon>
        <taxon>Dikarya</taxon>
        <taxon>Ascomycota</taxon>
        <taxon>Pezizomycotina</taxon>
        <taxon>Sordariomycetes</taxon>
        <taxon>Sordariomycetidae</taxon>
        <taxon>Sordariales</taxon>
        <taxon>Lasiosphaeriaceae</taxon>
        <taxon>Immersiella</taxon>
    </lineage>
</organism>
<evidence type="ECO:0000256" key="1">
    <source>
        <dbReference type="SAM" id="MobiDB-lite"/>
    </source>
</evidence>
<feature type="compositionally biased region" description="Low complexity" evidence="1">
    <location>
        <begin position="430"/>
        <end position="440"/>
    </location>
</feature>
<feature type="compositionally biased region" description="Polar residues" evidence="1">
    <location>
        <begin position="93"/>
        <end position="104"/>
    </location>
</feature>
<dbReference type="Proteomes" id="UP001175000">
    <property type="component" value="Unassembled WGS sequence"/>
</dbReference>
<feature type="compositionally biased region" description="Low complexity" evidence="1">
    <location>
        <begin position="487"/>
        <end position="498"/>
    </location>
</feature>
<feature type="compositionally biased region" description="Basic and acidic residues" evidence="1">
    <location>
        <begin position="140"/>
        <end position="157"/>
    </location>
</feature>
<feature type="compositionally biased region" description="Basic and acidic residues" evidence="1">
    <location>
        <begin position="192"/>
        <end position="231"/>
    </location>
</feature>
<feature type="compositionally biased region" description="Pro residues" evidence="1">
    <location>
        <begin position="795"/>
        <end position="804"/>
    </location>
</feature>
<keyword evidence="3" id="KW-1185">Reference proteome</keyword>
<feature type="compositionally biased region" description="Gly residues" evidence="1">
    <location>
        <begin position="805"/>
        <end position="820"/>
    </location>
</feature>
<evidence type="ECO:0000313" key="3">
    <source>
        <dbReference type="Proteomes" id="UP001175000"/>
    </source>
</evidence>
<dbReference type="InterPro" id="IPR046784">
    <property type="entry name" value="Eap1"/>
</dbReference>